<gene>
    <name evidence="7" type="ORF">RFH988_LOCUS5945</name>
</gene>
<feature type="compositionally biased region" description="Acidic residues" evidence="5">
    <location>
        <begin position="215"/>
        <end position="227"/>
    </location>
</feature>
<evidence type="ECO:0000256" key="2">
    <source>
        <dbReference type="ARBA" id="ARBA00022540"/>
    </source>
</evidence>
<dbReference type="EMBL" id="CAJNOO010000173">
    <property type="protein sequence ID" value="CAF0841008.1"/>
    <property type="molecule type" value="Genomic_DNA"/>
</dbReference>
<evidence type="ECO:0000256" key="3">
    <source>
        <dbReference type="ARBA" id="ARBA00022884"/>
    </source>
</evidence>
<dbReference type="InterPro" id="IPR016024">
    <property type="entry name" value="ARM-type_fold"/>
</dbReference>
<keyword evidence="2" id="KW-0396">Initiation factor</keyword>
<feature type="region of interest" description="Disordered" evidence="5">
    <location>
        <begin position="214"/>
        <end position="236"/>
    </location>
</feature>
<keyword evidence="1" id="KW-0963">Cytoplasm</keyword>
<proteinExistence type="predicted"/>
<dbReference type="GO" id="GO:0031267">
    <property type="term" value="F:small GTPase binding"/>
    <property type="evidence" value="ECO:0007669"/>
    <property type="project" value="InterPro"/>
</dbReference>
<evidence type="ECO:0000259" key="6">
    <source>
        <dbReference type="PROSITE" id="PS50166"/>
    </source>
</evidence>
<keyword evidence="3" id="KW-0694">RNA-binding</keyword>
<protein>
    <recommendedName>
        <fullName evidence="6">Importin N-terminal domain-containing protein</fullName>
    </recommendedName>
</protein>
<evidence type="ECO:0000256" key="4">
    <source>
        <dbReference type="ARBA" id="ARBA00022917"/>
    </source>
</evidence>
<dbReference type="PROSITE" id="PS50166">
    <property type="entry name" value="IMPORTIN_B_NT"/>
    <property type="match status" value="1"/>
</dbReference>
<dbReference type="Pfam" id="PF05091">
    <property type="entry name" value="eIF-3_zeta"/>
    <property type="match status" value="1"/>
</dbReference>
<dbReference type="SUPFAM" id="SSF48371">
    <property type="entry name" value="ARM repeat"/>
    <property type="match status" value="1"/>
</dbReference>
<dbReference type="InterPro" id="IPR001494">
    <property type="entry name" value="Importin-beta_N"/>
</dbReference>
<dbReference type="Proteomes" id="UP000663882">
    <property type="component" value="Unassembled WGS sequence"/>
</dbReference>
<dbReference type="GO" id="GO:0003743">
    <property type="term" value="F:translation initiation factor activity"/>
    <property type="evidence" value="ECO:0007669"/>
    <property type="project" value="UniProtKB-KW"/>
</dbReference>
<dbReference type="PANTHER" id="PTHR12399">
    <property type="entry name" value="EUKARYOTIC TRANSLATION INITIATION FACTOR 3 SUBUNIT 7"/>
    <property type="match status" value="1"/>
</dbReference>
<comment type="caution">
    <text evidence="7">The sequence shown here is derived from an EMBL/GenBank/DDBJ whole genome shotgun (WGS) entry which is preliminary data.</text>
</comment>
<organism evidence="7 8">
    <name type="scientific">Rotaria sordida</name>
    <dbReference type="NCBI Taxonomy" id="392033"/>
    <lineage>
        <taxon>Eukaryota</taxon>
        <taxon>Metazoa</taxon>
        <taxon>Spiralia</taxon>
        <taxon>Gnathifera</taxon>
        <taxon>Rotifera</taxon>
        <taxon>Eurotatoria</taxon>
        <taxon>Bdelloidea</taxon>
        <taxon>Philodinida</taxon>
        <taxon>Philodinidae</taxon>
        <taxon>Rotaria</taxon>
    </lineage>
</organism>
<keyword evidence="4" id="KW-0648">Protein biosynthesis</keyword>
<dbReference type="PANTHER" id="PTHR12399:SF0">
    <property type="entry name" value="EUKARYOTIC TRANSLATION INITIATION FACTOR 3 SUBUNIT D"/>
    <property type="match status" value="1"/>
</dbReference>
<dbReference type="InterPro" id="IPR011989">
    <property type="entry name" value="ARM-like"/>
</dbReference>
<name>A0A813VT04_9BILA</name>
<dbReference type="GO" id="GO:0006886">
    <property type="term" value="P:intracellular protein transport"/>
    <property type="evidence" value="ECO:0007669"/>
    <property type="project" value="InterPro"/>
</dbReference>
<feature type="domain" description="Importin N-terminal" evidence="6">
    <location>
        <begin position="29"/>
        <end position="95"/>
    </location>
</feature>
<dbReference type="OrthoDB" id="16538at2759"/>
<evidence type="ECO:0000313" key="7">
    <source>
        <dbReference type="EMBL" id="CAF0841008.1"/>
    </source>
</evidence>
<dbReference type="InterPro" id="IPR007783">
    <property type="entry name" value="eIF3d"/>
</dbReference>
<evidence type="ECO:0000256" key="1">
    <source>
        <dbReference type="ARBA" id="ARBA00022490"/>
    </source>
</evidence>
<dbReference type="GO" id="GO:0003723">
    <property type="term" value="F:RNA binding"/>
    <property type="evidence" value="ECO:0007669"/>
    <property type="project" value="UniProtKB-KW"/>
</dbReference>
<sequence>MESLSDLRSMIEQTLTMIITPDQQLIEKGQTQLQAFELLDTYALALTEITIDTKRDISIRQLAGVLLRKYVSKHWTKDIENFIEPEVPEQIGNSLDWRTKLDMQRGAVLAAELRNNGFKLAKWSTCAILAGSDQMKFGYVSRQNFKDASRHTILGMQNFKPQEFATQMALNIDNGWGIVRVLVDFFMNKPDGRYLIMKDPMKPILRIYSVPENSFDSEEETSDEENNQQESEQQKK</sequence>
<dbReference type="Gene3D" id="1.25.10.10">
    <property type="entry name" value="Leucine-rich Repeat Variant"/>
    <property type="match status" value="1"/>
</dbReference>
<reference evidence="7" key="1">
    <citation type="submission" date="2021-02" db="EMBL/GenBank/DDBJ databases">
        <authorList>
            <person name="Nowell W R."/>
        </authorList>
    </citation>
    <scope>NUCLEOTIDE SEQUENCE</scope>
</reference>
<dbReference type="AlphaFoldDB" id="A0A813VT04"/>
<dbReference type="GO" id="GO:0005852">
    <property type="term" value="C:eukaryotic translation initiation factor 3 complex"/>
    <property type="evidence" value="ECO:0007669"/>
    <property type="project" value="InterPro"/>
</dbReference>
<accession>A0A813VT04</accession>
<evidence type="ECO:0000256" key="5">
    <source>
        <dbReference type="SAM" id="MobiDB-lite"/>
    </source>
</evidence>
<evidence type="ECO:0000313" key="8">
    <source>
        <dbReference type="Proteomes" id="UP000663882"/>
    </source>
</evidence>